<sequence length="133" mass="15545">SEKFSKIRVGRQQRGVYDRINGTDGYVDHQQQSRQRSDSKEHSSSRLIGMLKIGRKHLFLYDKELKTYEGELTALLDFYVHISCQRQGCGKKLFDYMLHSENVQPYEIAFDSPTAKKKLKIEGNNNRREEVVC</sequence>
<dbReference type="InterPro" id="IPR007965">
    <property type="entry name" value="GNAT_ATAT"/>
</dbReference>
<dbReference type="GO" id="GO:0019799">
    <property type="term" value="F:tubulin N-acetyltransferase activity"/>
    <property type="evidence" value="ECO:0007669"/>
    <property type="project" value="InterPro"/>
</dbReference>
<evidence type="ECO:0000256" key="3">
    <source>
        <dbReference type="SAM" id="MobiDB-lite"/>
    </source>
</evidence>
<dbReference type="Pfam" id="PF05301">
    <property type="entry name" value="Acetyltransf_16"/>
    <property type="match status" value="1"/>
</dbReference>
<organism evidence="7">
    <name type="scientific">Enterobius vermicularis</name>
    <name type="common">Human pinworm</name>
    <dbReference type="NCBI Taxonomy" id="51028"/>
    <lineage>
        <taxon>Eukaryota</taxon>
        <taxon>Metazoa</taxon>
        <taxon>Ecdysozoa</taxon>
        <taxon>Nematoda</taxon>
        <taxon>Chromadorea</taxon>
        <taxon>Rhabditida</taxon>
        <taxon>Spirurina</taxon>
        <taxon>Oxyuridomorpha</taxon>
        <taxon>Oxyuroidea</taxon>
        <taxon>Oxyuridae</taxon>
        <taxon>Enterobius</taxon>
    </lineage>
</organism>
<protein>
    <submittedName>
        <fullName evidence="7">N-acetyltransferase domain-containing protein</fullName>
    </submittedName>
</protein>
<reference evidence="5 6" key="2">
    <citation type="submission" date="2018-10" db="EMBL/GenBank/DDBJ databases">
        <authorList>
            <consortium name="Pathogen Informatics"/>
        </authorList>
    </citation>
    <scope>NUCLEOTIDE SEQUENCE [LARGE SCALE GENOMIC DNA]</scope>
</reference>
<dbReference type="Proteomes" id="UP000274131">
    <property type="component" value="Unassembled WGS sequence"/>
</dbReference>
<reference evidence="7" key="1">
    <citation type="submission" date="2017-02" db="UniProtKB">
        <authorList>
            <consortium name="WormBaseParasite"/>
        </authorList>
    </citation>
    <scope>IDENTIFICATION</scope>
</reference>
<dbReference type="PANTHER" id="PTHR12327">
    <property type="entry name" value="ALPHA-TUBULIN N-ACETYLTRANSFERASE 1"/>
    <property type="match status" value="1"/>
</dbReference>
<accession>A0A0N4V823</accession>
<dbReference type="EMBL" id="UXUI01008363">
    <property type="protein sequence ID" value="VDD91311.1"/>
    <property type="molecule type" value="Genomic_DNA"/>
</dbReference>
<dbReference type="PROSITE" id="PS51730">
    <property type="entry name" value="GNAT_ATAT"/>
    <property type="match status" value="1"/>
</dbReference>
<evidence type="ECO:0000256" key="2">
    <source>
        <dbReference type="ARBA" id="ARBA00023315"/>
    </source>
</evidence>
<gene>
    <name evidence="5" type="ORF">EVEC_LOCUS6062</name>
</gene>
<keyword evidence="1" id="KW-0808">Transferase</keyword>
<feature type="domain" description="N-acetyltransferase" evidence="4">
    <location>
        <begin position="1"/>
        <end position="133"/>
    </location>
</feature>
<keyword evidence="6" id="KW-1185">Reference proteome</keyword>
<dbReference type="InterPro" id="IPR038746">
    <property type="entry name" value="Atat"/>
</dbReference>
<keyword evidence="2" id="KW-0012">Acyltransferase</keyword>
<dbReference type="PANTHER" id="PTHR12327:SF0">
    <property type="entry name" value="ALPHA-TUBULIN N-ACETYLTRANSFERASE 1"/>
    <property type="match status" value="1"/>
</dbReference>
<dbReference type="AlphaFoldDB" id="A0A0N4V823"/>
<feature type="compositionally biased region" description="Basic and acidic residues" evidence="3">
    <location>
        <begin position="35"/>
        <end position="44"/>
    </location>
</feature>
<evidence type="ECO:0000256" key="1">
    <source>
        <dbReference type="ARBA" id="ARBA00022679"/>
    </source>
</evidence>
<dbReference type="WBParaSite" id="EVEC_0000648801-mRNA-1">
    <property type="protein sequence ID" value="EVEC_0000648801-mRNA-1"/>
    <property type="gene ID" value="EVEC_0000648801"/>
</dbReference>
<evidence type="ECO:0000313" key="6">
    <source>
        <dbReference type="Proteomes" id="UP000274131"/>
    </source>
</evidence>
<dbReference type="OrthoDB" id="447510at2759"/>
<dbReference type="GO" id="GO:0005874">
    <property type="term" value="C:microtubule"/>
    <property type="evidence" value="ECO:0007669"/>
    <property type="project" value="InterPro"/>
</dbReference>
<name>A0A0N4V823_ENTVE</name>
<evidence type="ECO:0000259" key="4">
    <source>
        <dbReference type="PROSITE" id="PS51730"/>
    </source>
</evidence>
<evidence type="ECO:0000313" key="7">
    <source>
        <dbReference type="WBParaSite" id="EVEC_0000648801-mRNA-1"/>
    </source>
</evidence>
<evidence type="ECO:0000313" key="5">
    <source>
        <dbReference type="EMBL" id="VDD91311.1"/>
    </source>
</evidence>
<proteinExistence type="predicted"/>
<dbReference type="Gene3D" id="3.40.630.30">
    <property type="match status" value="1"/>
</dbReference>
<feature type="region of interest" description="Disordered" evidence="3">
    <location>
        <begin position="19"/>
        <end position="45"/>
    </location>
</feature>